<accession>A0ACC7RFV4</accession>
<proteinExistence type="predicted"/>
<dbReference type="EMBL" id="JAVHXJ020000202">
    <property type="protein sequence ID" value="MGI1900567.1"/>
    <property type="molecule type" value="Genomic_DNA"/>
</dbReference>
<gene>
    <name evidence="1" type="ORF">REH74_023860</name>
</gene>
<sequence>MYSVLDQNKYSLTFSGHETFPLRQTWIKKVIDMSFNGLIEKKKFSDPQQFAELGVGKNMLASMKYWALACDVMTEYDNSHFKLTALSDKVFSDSGLDPYSESVTTTWLLHWVLASTGYKATSIYYVFNRLNASKFKKSDVREELVRLIDSKGKKVSLSSLSKDLDVVFRSYALKLGGAERYQEDFAEPVFSELGLINQDEDGVFSFNRGPKESLNNHLFTYSLLCFWNALKSNSNTLSLDLITYAESSPGRVFKLDENSVAERLLSIEELTQGQLIWSDSAGIKQILRTNADFEELKVALLEKAYES</sequence>
<dbReference type="Proteomes" id="UP001354073">
    <property type="component" value="Unassembled WGS sequence"/>
</dbReference>
<name>A0ACC7RFV4_9VIBR</name>
<comment type="caution">
    <text evidence="1">The sequence shown here is derived from an EMBL/GenBank/DDBJ whole genome shotgun (WGS) entry which is preliminary data.</text>
</comment>
<organism evidence="1 2">
    <name type="scientific">Vibrio campbellii</name>
    <dbReference type="NCBI Taxonomy" id="680"/>
    <lineage>
        <taxon>Bacteria</taxon>
        <taxon>Pseudomonadati</taxon>
        <taxon>Pseudomonadota</taxon>
        <taxon>Gammaproteobacteria</taxon>
        <taxon>Vibrionales</taxon>
        <taxon>Vibrionaceae</taxon>
        <taxon>Vibrio</taxon>
    </lineage>
</organism>
<evidence type="ECO:0000313" key="2">
    <source>
        <dbReference type="Proteomes" id="UP001354073"/>
    </source>
</evidence>
<protein>
    <submittedName>
        <fullName evidence="1">DUF4007 family protein</fullName>
    </submittedName>
</protein>
<reference evidence="1" key="1">
    <citation type="submission" date="2024-11" db="EMBL/GenBank/DDBJ databases">
        <title>Identification of new Vibrio campbellii strains harboring the pVA1 plasmid isolated from Penaeus vannamei postlarvae affected by outbreaks of acute hepatopancreatic necrosis disease (AHPND) in Mexico.</title>
        <authorList>
            <person name="Gomez-Gil B."/>
            <person name="Enciso-Ibarra J."/>
        </authorList>
    </citation>
    <scope>NUCLEOTIDE SEQUENCE</scope>
    <source>
        <strain evidence="1">M270204</strain>
    </source>
</reference>
<evidence type="ECO:0000313" key="1">
    <source>
        <dbReference type="EMBL" id="MGI1900567.1"/>
    </source>
</evidence>